<dbReference type="OrthoDB" id="3429912at2759"/>
<feature type="region of interest" description="Disordered" evidence="7">
    <location>
        <begin position="109"/>
        <end position="144"/>
    </location>
</feature>
<keyword evidence="3" id="KW-0805">Transcription regulation</keyword>
<dbReference type="SUPFAM" id="SSF57701">
    <property type="entry name" value="Zn2/Cys6 DNA-binding domain"/>
    <property type="match status" value="1"/>
</dbReference>
<dbReference type="STRING" id="1392255.A0A2I1C1L0"/>
<evidence type="ECO:0000256" key="5">
    <source>
        <dbReference type="ARBA" id="ARBA00023163"/>
    </source>
</evidence>
<dbReference type="GO" id="GO:0008270">
    <property type="term" value="F:zinc ion binding"/>
    <property type="evidence" value="ECO:0007669"/>
    <property type="project" value="InterPro"/>
</dbReference>
<dbReference type="InterPro" id="IPR036864">
    <property type="entry name" value="Zn2-C6_fun-type_DNA-bd_sf"/>
</dbReference>
<dbReference type="FunFam" id="4.10.240.10:FF:000078">
    <property type="entry name" value="Putative Zn(II)2Cys6 transcription factor (Eurofung)"/>
    <property type="match status" value="1"/>
</dbReference>
<evidence type="ECO:0000313" key="9">
    <source>
        <dbReference type="EMBL" id="PKX91530.1"/>
    </source>
</evidence>
<dbReference type="GO" id="GO:0000976">
    <property type="term" value="F:transcription cis-regulatory region binding"/>
    <property type="evidence" value="ECO:0007669"/>
    <property type="project" value="TreeGrafter"/>
</dbReference>
<evidence type="ECO:0000256" key="3">
    <source>
        <dbReference type="ARBA" id="ARBA00023015"/>
    </source>
</evidence>
<dbReference type="PANTHER" id="PTHR31845">
    <property type="entry name" value="FINGER DOMAIN PROTEIN, PUTATIVE-RELATED"/>
    <property type="match status" value="1"/>
</dbReference>
<feature type="region of interest" description="Disordered" evidence="7">
    <location>
        <begin position="168"/>
        <end position="190"/>
    </location>
</feature>
<dbReference type="Proteomes" id="UP000234474">
    <property type="component" value="Unassembled WGS sequence"/>
</dbReference>
<dbReference type="SMART" id="SM00066">
    <property type="entry name" value="GAL4"/>
    <property type="match status" value="1"/>
</dbReference>
<comment type="subcellular location">
    <subcellularLocation>
        <location evidence="1">Nucleus</location>
    </subcellularLocation>
</comment>
<organism evidence="9 10">
    <name type="scientific">Aspergillus novofumigatus (strain IBT 16806)</name>
    <dbReference type="NCBI Taxonomy" id="1392255"/>
    <lineage>
        <taxon>Eukaryota</taxon>
        <taxon>Fungi</taxon>
        <taxon>Dikarya</taxon>
        <taxon>Ascomycota</taxon>
        <taxon>Pezizomycotina</taxon>
        <taxon>Eurotiomycetes</taxon>
        <taxon>Eurotiomycetidae</taxon>
        <taxon>Eurotiales</taxon>
        <taxon>Aspergillaceae</taxon>
        <taxon>Aspergillus</taxon>
        <taxon>Aspergillus subgen. Fumigati</taxon>
    </lineage>
</organism>
<dbReference type="GO" id="GO:0005634">
    <property type="term" value="C:nucleus"/>
    <property type="evidence" value="ECO:0007669"/>
    <property type="project" value="UniProtKB-SubCell"/>
</dbReference>
<dbReference type="InterPro" id="IPR001138">
    <property type="entry name" value="Zn2Cys6_DnaBD"/>
</dbReference>
<evidence type="ECO:0000313" key="10">
    <source>
        <dbReference type="Proteomes" id="UP000234474"/>
    </source>
</evidence>
<dbReference type="InterPro" id="IPR051089">
    <property type="entry name" value="prtT"/>
</dbReference>
<evidence type="ECO:0000256" key="2">
    <source>
        <dbReference type="ARBA" id="ARBA00022833"/>
    </source>
</evidence>
<keyword evidence="4" id="KW-0238">DNA-binding</keyword>
<proteinExistence type="predicted"/>
<dbReference type="GO" id="GO:0000981">
    <property type="term" value="F:DNA-binding transcription factor activity, RNA polymerase II-specific"/>
    <property type="evidence" value="ECO:0007669"/>
    <property type="project" value="InterPro"/>
</dbReference>
<keyword evidence="10" id="KW-1185">Reference proteome</keyword>
<dbReference type="AlphaFoldDB" id="A0A2I1C1L0"/>
<gene>
    <name evidence="9" type="ORF">P174DRAFT_513985</name>
</gene>
<dbReference type="PROSITE" id="PS00463">
    <property type="entry name" value="ZN2_CY6_FUNGAL_1"/>
    <property type="match status" value="1"/>
</dbReference>
<reference evidence="10" key="1">
    <citation type="journal article" date="2018" name="Proc. Natl. Acad. Sci. U.S.A.">
        <title>Linking secondary metabolites to gene clusters through genome sequencing of six diverse Aspergillus species.</title>
        <authorList>
            <person name="Kaerboelling I."/>
            <person name="Vesth T.C."/>
            <person name="Frisvad J.C."/>
            <person name="Nybo J.L."/>
            <person name="Theobald S."/>
            <person name="Kuo A."/>
            <person name="Bowyer P."/>
            <person name="Matsuda Y."/>
            <person name="Mondo S."/>
            <person name="Lyhne E.K."/>
            <person name="Kogle M.E."/>
            <person name="Clum A."/>
            <person name="Lipzen A."/>
            <person name="Salamov A."/>
            <person name="Ngan C.Y."/>
            <person name="Daum C."/>
            <person name="Chiniquy J."/>
            <person name="Barry K."/>
            <person name="LaButti K."/>
            <person name="Haridas S."/>
            <person name="Simmons B.A."/>
            <person name="Magnuson J.K."/>
            <person name="Mortensen U.H."/>
            <person name="Larsen T.O."/>
            <person name="Grigoriev I.V."/>
            <person name="Baker S.E."/>
            <person name="Andersen M.R."/>
        </authorList>
    </citation>
    <scope>NUCLEOTIDE SEQUENCE [LARGE SCALE GENOMIC DNA]</scope>
    <source>
        <strain evidence="10">IBT 16806</strain>
    </source>
</reference>
<dbReference type="CDD" id="cd00067">
    <property type="entry name" value="GAL4"/>
    <property type="match status" value="1"/>
</dbReference>
<dbReference type="Gene3D" id="4.10.240.10">
    <property type="entry name" value="Zn(2)-C6 fungal-type DNA-binding domain"/>
    <property type="match status" value="1"/>
</dbReference>
<keyword evidence="6" id="KW-0539">Nucleus</keyword>
<keyword evidence="2" id="KW-0862">Zinc</keyword>
<dbReference type="PANTHER" id="PTHR31845:SF17">
    <property type="entry name" value="ZN(II)2CYS6 TRANSCRIPTION FACTOR (EUROFUNG)"/>
    <property type="match status" value="1"/>
</dbReference>
<accession>A0A2I1C1L0</accession>
<evidence type="ECO:0000259" key="8">
    <source>
        <dbReference type="PROSITE" id="PS50048"/>
    </source>
</evidence>
<evidence type="ECO:0000256" key="4">
    <source>
        <dbReference type="ARBA" id="ARBA00023125"/>
    </source>
</evidence>
<dbReference type="PROSITE" id="PS50048">
    <property type="entry name" value="ZN2_CY6_FUNGAL_2"/>
    <property type="match status" value="1"/>
</dbReference>
<evidence type="ECO:0000256" key="1">
    <source>
        <dbReference type="ARBA" id="ARBA00004123"/>
    </source>
</evidence>
<evidence type="ECO:0000256" key="7">
    <source>
        <dbReference type="SAM" id="MobiDB-lite"/>
    </source>
</evidence>
<evidence type="ECO:0000256" key="6">
    <source>
        <dbReference type="ARBA" id="ARBA00023242"/>
    </source>
</evidence>
<keyword evidence="5" id="KW-0804">Transcription</keyword>
<dbReference type="EMBL" id="MSZS01000006">
    <property type="protein sequence ID" value="PKX91530.1"/>
    <property type="molecule type" value="Genomic_DNA"/>
</dbReference>
<name>A0A2I1C1L0_ASPN1</name>
<dbReference type="RefSeq" id="XP_024680125.1">
    <property type="nucleotide sequence ID" value="XM_024832042.1"/>
</dbReference>
<feature type="domain" description="Zn(2)-C6 fungal-type" evidence="8">
    <location>
        <begin position="20"/>
        <end position="52"/>
    </location>
</feature>
<sequence length="718" mass="79130">MDGTADPPQSNRTPHGRQAACLNCRRSKIRCKRSREGTCCDRCKQANLECIVPSHHLGRQKGVKNKRKGLDKALHQIEEAIKRPKTDAAGFDAARKLISDLQDLLSRTQGLSARSEVEETSDDPDRSRTRSPPQGATAGDNLALDDAENPLQLLARASDLQFSPAECRDAPRLSTSSVSQSSLRPHSSPNEDLPIAKSFFVPVKAKLDLGPDMDPIELGLTTLHEAELLFSFFYENLAHTRWGLDPTVHTVSFVRSQSAFLFTSMLAAAARFYPSTAALSKRLTRHCTSLAYKVITQRYRSVEIVLAFMVNVPWMAPGSSSGDDDTCSYIAMALTVALDLSLNKIVTTSTGFDSTLQNRLAKADCIDAKRALHMDGFEAVDPASEWGRRLLRRRERTWIALFVLERGWHISDIADSRDGPMNSMAVLRRNLDELLEKVKSRCDSCRLGDIGSEAAQSIKKLIEDFYDQWYAAWALEIGGPSRCLPPYVEILVTHTQLSTYGGVINHPTAPLEVKRFFRAAGLSSALNVMRAAIQGESRLKSMPNNTVIMIAFAACSALSLSVTPADSRSSLAPSVRHLIEETADVLERIGAIPAHREGASVLYGRLLRELVRRAHVGSVSQKNIESAPVESLQPSSTLSDYCSIPSVTQPPIDPSTLWPETLQFSAMSDHQIIDAVNRADSAFGMNIPDVPLDDLMNWDCNTLGTDYPVRCNNVERDL</sequence>
<comment type="caution">
    <text evidence="9">The sequence shown here is derived from an EMBL/GenBank/DDBJ whole genome shotgun (WGS) entry which is preliminary data.</text>
</comment>
<dbReference type="GeneID" id="36539378"/>
<dbReference type="VEuPathDB" id="FungiDB:P174DRAFT_513985"/>
<protein>
    <recommendedName>
        <fullName evidence="8">Zn(2)-C6 fungal-type domain-containing protein</fullName>
    </recommendedName>
</protein>
<dbReference type="OMA" id="QAACLVC"/>